<evidence type="ECO:0000259" key="1">
    <source>
        <dbReference type="Pfam" id="PF00149"/>
    </source>
</evidence>
<dbReference type="Gene3D" id="3.60.21.10">
    <property type="match status" value="1"/>
</dbReference>
<accession>A0A317ZPG1</accession>
<dbReference type="PANTHER" id="PTHR43143">
    <property type="entry name" value="METALLOPHOSPHOESTERASE, CALCINEURIN SUPERFAMILY"/>
    <property type="match status" value="1"/>
</dbReference>
<dbReference type="SUPFAM" id="SSF56300">
    <property type="entry name" value="Metallo-dependent phosphatases"/>
    <property type="match status" value="1"/>
</dbReference>
<reference evidence="2 3" key="1">
    <citation type="submission" date="2018-05" db="EMBL/GenBank/DDBJ databases">
        <title>Coraliomargarita sinensis sp. nov., isolated from a marine solar saltern.</title>
        <authorList>
            <person name="Zhou L.Y."/>
        </authorList>
    </citation>
    <scope>NUCLEOTIDE SEQUENCE [LARGE SCALE GENOMIC DNA]</scope>
    <source>
        <strain evidence="2 3">WN38</strain>
    </source>
</reference>
<dbReference type="Pfam" id="PF00149">
    <property type="entry name" value="Metallophos"/>
    <property type="match status" value="1"/>
</dbReference>
<dbReference type="PANTHER" id="PTHR43143:SF1">
    <property type="entry name" value="SERINE_THREONINE-PROTEIN PHOSPHATASE CPPED1"/>
    <property type="match status" value="1"/>
</dbReference>
<organism evidence="2 3">
    <name type="scientific">Coraliomargarita sinensis</name>
    <dbReference type="NCBI Taxonomy" id="2174842"/>
    <lineage>
        <taxon>Bacteria</taxon>
        <taxon>Pseudomonadati</taxon>
        <taxon>Verrucomicrobiota</taxon>
        <taxon>Opitutia</taxon>
        <taxon>Puniceicoccales</taxon>
        <taxon>Coraliomargaritaceae</taxon>
        <taxon>Coraliomargarita</taxon>
    </lineage>
</organism>
<dbReference type="GO" id="GO:0016787">
    <property type="term" value="F:hydrolase activity"/>
    <property type="evidence" value="ECO:0007669"/>
    <property type="project" value="InterPro"/>
</dbReference>
<dbReference type="InterPro" id="IPR051918">
    <property type="entry name" value="STPP_CPPED1"/>
</dbReference>
<evidence type="ECO:0000313" key="3">
    <source>
        <dbReference type="Proteomes" id="UP000247099"/>
    </source>
</evidence>
<protein>
    <recommendedName>
        <fullName evidence="1">Calcineurin-like phosphoesterase domain-containing protein</fullName>
    </recommendedName>
</protein>
<dbReference type="Proteomes" id="UP000247099">
    <property type="component" value="Unassembled WGS sequence"/>
</dbReference>
<sequence length="294" mass="33185">MRSSRRKFLKDSALLTSSGLLAARWVQAGEAPVGRKLKLRFAIASDLHYGQQGTPYEKMTDDLVDWINLEKQGRGLDLLFLNGDLTNDSSQALLDLRDKHLSKLDLPYYCIKGNHDFVDEQPGSPTESWEAIWGYPSNHCITVNGYTFVMADTSAPHHAGTYLAADRQWLAKQFEQHRDAPAIFALIHIQQRKHGVQGWPRHGVYAEDQVDKAEAVMDLLESTPNLRGVFHGHNHLKTGMWVSGEQRYFFDSHVGGSWGAAKGYRIVEIDEDHRMGTYQVNAEQGGELNRNLLV</sequence>
<dbReference type="NCBIfam" id="TIGR01409">
    <property type="entry name" value="TAT_signal_seq"/>
    <property type="match status" value="1"/>
</dbReference>
<feature type="domain" description="Calcineurin-like phosphoesterase" evidence="1">
    <location>
        <begin position="39"/>
        <end position="235"/>
    </location>
</feature>
<keyword evidence="3" id="KW-1185">Reference proteome</keyword>
<dbReference type="InterPro" id="IPR006311">
    <property type="entry name" value="TAT_signal"/>
</dbReference>
<gene>
    <name evidence="2" type="ORF">DDZ13_02680</name>
</gene>
<dbReference type="AlphaFoldDB" id="A0A317ZPG1"/>
<name>A0A317ZPG1_9BACT</name>
<dbReference type="InterPro" id="IPR029052">
    <property type="entry name" value="Metallo-depent_PP-like"/>
</dbReference>
<dbReference type="EMBL" id="QHJQ01000002">
    <property type="protein sequence ID" value="PXA05261.1"/>
    <property type="molecule type" value="Genomic_DNA"/>
</dbReference>
<dbReference type="PROSITE" id="PS51318">
    <property type="entry name" value="TAT"/>
    <property type="match status" value="1"/>
</dbReference>
<dbReference type="InterPro" id="IPR019546">
    <property type="entry name" value="TAT_signal_bac_arc"/>
</dbReference>
<proteinExistence type="predicted"/>
<dbReference type="InterPro" id="IPR004843">
    <property type="entry name" value="Calcineurin-like_PHP"/>
</dbReference>
<comment type="caution">
    <text evidence="2">The sequence shown here is derived from an EMBL/GenBank/DDBJ whole genome shotgun (WGS) entry which is preliminary data.</text>
</comment>
<evidence type="ECO:0000313" key="2">
    <source>
        <dbReference type="EMBL" id="PXA05261.1"/>
    </source>
</evidence>
<dbReference type="RefSeq" id="WP_110130263.1">
    <property type="nucleotide sequence ID" value="NZ_QHJQ01000002.1"/>
</dbReference>
<dbReference type="OrthoDB" id="9816081at2"/>
<dbReference type="InParanoid" id="A0A317ZPG1"/>